<keyword evidence="4" id="KW-0282">Flagellum</keyword>
<dbReference type="GO" id="GO:0031514">
    <property type="term" value="C:motile cilium"/>
    <property type="evidence" value="ECO:0007669"/>
    <property type="project" value="UniProtKB-SubCell"/>
</dbReference>
<dbReference type="PANTHER" id="PTHR46437">
    <property type="entry name" value="MORN REPEAT-CONTAINING PROTEIN 5"/>
    <property type="match status" value="1"/>
</dbReference>
<keyword evidence="8" id="KW-1185">Reference proteome</keyword>
<comment type="subcellular location">
    <subcellularLocation>
        <location evidence="1">Cell projection</location>
        <location evidence="1">Cilium</location>
        <location evidence="1">Flagellum</location>
    </subcellularLocation>
</comment>
<keyword evidence="6" id="KW-0966">Cell projection</keyword>
<organism evidence="7 8">
    <name type="scientific">Catenaria anguillulae PL171</name>
    <dbReference type="NCBI Taxonomy" id="765915"/>
    <lineage>
        <taxon>Eukaryota</taxon>
        <taxon>Fungi</taxon>
        <taxon>Fungi incertae sedis</taxon>
        <taxon>Blastocladiomycota</taxon>
        <taxon>Blastocladiomycetes</taxon>
        <taxon>Blastocladiales</taxon>
        <taxon>Catenariaceae</taxon>
        <taxon>Catenaria</taxon>
    </lineage>
</organism>
<evidence type="ECO:0000313" key="8">
    <source>
        <dbReference type="Proteomes" id="UP000193411"/>
    </source>
</evidence>
<name>A0A1Y2I021_9FUNG</name>
<proteinExistence type="predicted"/>
<dbReference type="STRING" id="765915.A0A1Y2I021"/>
<dbReference type="AlphaFoldDB" id="A0A1Y2I021"/>
<keyword evidence="5" id="KW-0969">Cilium</keyword>
<evidence type="ECO:0000313" key="7">
    <source>
        <dbReference type="EMBL" id="ORZ40208.1"/>
    </source>
</evidence>
<evidence type="ECO:0000256" key="6">
    <source>
        <dbReference type="ARBA" id="ARBA00023273"/>
    </source>
</evidence>
<sequence>MAFVGSPFVKYDTVNGRVEGDGKYVFADGTTFTGSFKDGRFHGPGIMTFPNGVQYQGKWEHGEAVEGVMRFADGLEFDADLSKWDYCTPRDRRFYQERVGGIRPADDTQITPNDKQGSIPVGTYDVADGYYDPADQWVHKYSGEKLRFPEPEEREWIVKTCYYRLDETD</sequence>
<evidence type="ECO:0000256" key="1">
    <source>
        <dbReference type="ARBA" id="ARBA00004230"/>
    </source>
</evidence>
<keyword evidence="3" id="KW-0677">Repeat</keyword>
<evidence type="ECO:0000256" key="5">
    <source>
        <dbReference type="ARBA" id="ARBA00023069"/>
    </source>
</evidence>
<evidence type="ECO:0000256" key="4">
    <source>
        <dbReference type="ARBA" id="ARBA00022846"/>
    </source>
</evidence>
<evidence type="ECO:0000256" key="3">
    <source>
        <dbReference type="ARBA" id="ARBA00022737"/>
    </source>
</evidence>
<accession>A0A1Y2I021</accession>
<dbReference type="PANTHER" id="PTHR46437:SF1">
    <property type="entry name" value="MORN REPEAT-CONTAINING PROTEIN 5"/>
    <property type="match status" value="1"/>
</dbReference>
<dbReference type="Proteomes" id="UP000193411">
    <property type="component" value="Unassembled WGS sequence"/>
</dbReference>
<dbReference type="OrthoDB" id="294378at2759"/>
<dbReference type="InterPro" id="IPR042814">
    <property type="entry name" value="Morn5"/>
</dbReference>
<dbReference type="EMBL" id="MCFL01000003">
    <property type="protein sequence ID" value="ORZ40208.1"/>
    <property type="molecule type" value="Genomic_DNA"/>
</dbReference>
<dbReference type="Gene3D" id="2.20.110.10">
    <property type="entry name" value="Histone H3 K4-specific methyltransferase SET7/9 N-terminal domain"/>
    <property type="match status" value="1"/>
</dbReference>
<dbReference type="Pfam" id="PF02493">
    <property type="entry name" value="MORN"/>
    <property type="match status" value="3"/>
</dbReference>
<evidence type="ECO:0000256" key="2">
    <source>
        <dbReference type="ARBA" id="ARBA00016322"/>
    </source>
</evidence>
<gene>
    <name evidence="7" type="ORF">BCR44DRAFT_50205</name>
</gene>
<dbReference type="InterPro" id="IPR003409">
    <property type="entry name" value="MORN"/>
</dbReference>
<comment type="caution">
    <text evidence="7">The sequence shown here is derived from an EMBL/GenBank/DDBJ whole genome shotgun (WGS) entry which is preliminary data.</text>
</comment>
<reference evidence="7 8" key="1">
    <citation type="submission" date="2016-07" db="EMBL/GenBank/DDBJ databases">
        <title>Pervasive Adenine N6-methylation of Active Genes in Fungi.</title>
        <authorList>
            <consortium name="DOE Joint Genome Institute"/>
            <person name="Mondo S.J."/>
            <person name="Dannebaum R.O."/>
            <person name="Kuo R.C."/>
            <person name="Labutti K."/>
            <person name="Haridas S."/>
            <person name="Kuo A."/>
            <person name="Salamov A."/>
            <person name="Ahrendt S.R."/>
            <person name="Lipzen A."/>
            <person name="Sullivan W."/>
            <person name="Andreopoulos W.B."/>
            <person name="Clum A."/>
            <person name="Lindquist E."/>
            <person name="Daum C."/>
            <person name="Ramamoorthy G.K."/>
            <person name="Gryganskyi A."/>
            <person name="Culley D."/>
            <person name="Magnuson J.K."/>
            <person name="James T.Y."/>
            <person name="O'Malley M.A."/>
            <person name="Stajich J.E."/>
            <person name="Spatafora J.W."/>
            <person name="Visel A."/>
            <person name="Grigoriev I.V."/>
        </authorList>
    </citation>
    <scope>NUCLEOTIDE SEQUENCE [LARGE SCALE GENOMIC DNA]</scope>
    <source>
        <strain evidence="7 8">PL171</strain>
    </source>
</reference>
<dbReference type="SUPFAM" id="SSF82185">
    <property type="entry name" value="Histone H3 K4-specific methyltransferase SET7/9 N-terminal domain"/>
    <property type="match status" value="1"/>
</dbReference>
<protein>
    <recommendedName>
        <fullName evidence="2">MORN repeat-containing protein 5</fullName>
    </recommendedName>
</protein>